<name>A0ABN2BFE2_9ACTN</name>
<gene>
    <name evidence="1" type="ORF">GCM10009788_48040</name>
</gene>
<dbReference type="EMBL" id="BAAAOR010000037">
    <property type="protein sequence ID" value="GAA1539615.1"/>
    <property type="molecule type" value="Genomic_DNA"/>
</dbReference>
<dbReference type="Proteomes" id="UP001500842">
    <property type="component" value="Unassembled WGS sequence"/>
</dbReference>
<protein>
    <submittedName>
        <fullName evidence="1">Uncharacterized protein</fullName>
    </submittedName>
</protein>
<sequence length="184" mass="20462">MRLQVLHLTGQSDPRSCALSPAQHAFLDDLPLPEDAKVRLNFPYDAGLAPYRRVPLWRGSLCHAVLFGRIRLARGAWARRHRPLVERRLRAADRTLVLAGSIGLDLLGRLDLPADLLDRLTVVAYGAVAPRPPACRTIRVGSRADHLARWWPHDVEVAAGHLDYLASPELARLCRELVAELEAA</sequence>
<comment type="caution">
    <text evidence="1">The sequence shown here is derived from an EMBL/GenBank/DDBJ whole genome shotgun (WGS) entry which is preliminary data.</text>
</comment>
<dbReference type="RefSeq" id="WP_181411099.1">
    <property type="nucleotide sequence ID" value="NZ_BAAAOR010000037.1"/>
</dbReference>
<organism evidence="1 2">
    <name type="scientific">Nocardioides humi</name>
    <dbReference type="NCBI Taxonomy" id="449461"/>
    <lineage>
        <taxon>Bacteria</taxon>
        <taxon>Bacillati</taxon>
        <taxon>Actinomycetota</taxon>
        <taxon>Actinomycetes</taxon>
        <taxon>Propionibacteriales</taxon>
        <taxon>Nocardioidaceae</taxon>
        <taxon>Nocardioides</taxon>
    </lineage>
</organism>
<reference evidence="1 2" key="1">
    <citation type="journal article" date="2019" name="Int. J. Syst. Evol. Microbiol.">
        <title>The Global Catalogue of Microorganisms (GCM) 10K type strain sequencing project: providing services to taxonomists for standard genome sequencing and annotation.</title>
        <authorList>
            <consortium name="The Broad Institute Genomics Platform"/>
            <consortium name="The Broad Institute Genome Sequencing Center for Infectious Disease"/>
            <person name="Wu L."/>
            <person name="Ma J."/>
        </authorList>
    </citation>
    <scope>NUCLEOTIDE SEQUENCE [LARGE SCALE GENOMIC DNA]</scope>
    <source>
        <strain evidence="1 2">JCM 14942</strain>
    </source>
</reference>
<evidence type="ECO:0000313" key="1">
    <source>
        <dbReference type="EMBL" id="GAA1539615.1"/>
    </source>
</evidence>
<proteinExistence type="predicted"/>
<evidence type="ECO:0000313" key="2">
    <source>
        <dbReference type="Proteomes" id="UP001500842"/>
    </source>
</evidence>
<accession>A0ABN2BFE2</accession>
<keyword evidence="2" id="KW-1185">Reference proteome</keyword>